<comment type="caution">
    <text evidence="1">The sequence shown here is derived from an EMBL/GenBank/DDBJ whole genome shotgun (WGS) entry which is preliminary data.</text>
</comment>
<dbReference type="AlphaFoldDB" id="X1IG04"/>
<accession>X1IG04</accession>
<organism evidence="1">
    <name type="scientific">marine sediment metagenome</name>
    <dbReference type="NCBI Taxonomy" id="412755"/>
    <lineage>
        <taxon>unclassified sequences</taxon>
        <taxon>metagenomes</taxon>
        <taxon>ecological metagenomes</taxon>
    </lineage>
</organism>
<dbReference type="EMBL" id="BARU01029548">
    <property type="protein sequence ID" value="GAH68200.1"/>
    <property type="molecule type" value="Genomic_DNA"/>
</dbReference>
<protein>
    <submittedName>
        <fullName evidence="1">Uncharacterized protein</fullName>
    </submittedName>
</protein>
<name>X1IG04_9ZZZZ</name>
<feature type="non-terminal residue" evidence="1">
    <location>
        <position position="1"/>
    </location>
</feature>
<gene>
    <name evidence="1" type="ORF">S03H2_46990</name>
</gene>
<proteinExistence type="predicted"/>
<reference evidence="1" key="1">
    <citation type="journal article" date="2014" name="Front. Microbiol.">
        <title>High frequency of phylogenetically diverse reductive dehalogenase-homologous genes in deep subseafloor sedimentary metagenomes.</title>
        <authorList>
            <person name="Kawai M."/>
            <person name="Futagami T."/>
            <person name="Toyoda A."/>
            <person name="Takaki Y."/>
            <person name="Nishi S."/>
            <person name="Hori S."/>
            <person name="Arai W."/>
            <person name="Tsubouchi T."/>
            <person name="Morono Y."/>
            <person name="Uchiyama I."/>
            <person name="Ito T."/>
            <person name="Fujiyama A."/>
            <person name="Inagaki F."/>
            <person name="Takami H."/>
        </authorList>
    </citation>
    <scope>NUCLEOTIDE SEQUENCE</scope>
    <source>
        <strain evidence="1">Expedition CK06-06</strain>
    </source>
</reference>
<sequence>IIITKYQLIITTNRSFYSLSKKSIDLLGTLGLNAVKEEFRALFKQMT</sequence>
<evidence type="ECO:0000313" key="1">
    <source>
        <dbReference type="EMBL" id="GAH68200.1"/>
    </source>
</evidence>